<feature type="transmembrane region" description="Helical" evidence="6">
    <location>
        <begin position="131"/>
        <end position="155"/>
    </location>
</feature>
<evidence type="ECO:0000256" key="4">
    <source>
        <dbReference type="ARBA" id="ARBA00023136"/>
    </source>
</evidence>
<evidence type="ECO:0000259" key="7">
    <source>
        <dbReference type="PROSITE" id="PS50262"/>
    </source>
</evidence>
<evidence type="ECO:0000256" key="1">
    <source>
        <dbReference type="ARBA" id="ARBA00004370"/>
    </source>
</evidence>
<feature type="domain" description="G-protein coupled receptors family 1 profile" evidence="7">
    <location>
        <begin position="110"/>
        <end position="156"/>
    </location>
</feature>
<evidence type="ECO:0000313" key="9">
    <source>
        <dbReference type="Proteomes" id="UP000784294"/>
    </source>
</evidence>
<dbReference type="OrthoDB" id="10036964at2759"/>
<comment type="subcellular location">
    <subcellularLocation>
        <location evidence="1">Membrane</location>
    </subcellularLocation>
</comment>
<evidence type="ECO:0000256" key="6">
    <source>
        <dbReference type="SAM" id="Phobius"/>
    </source>
</evidence>
<evidence type="ECO:0000313" key="8">
    <source>
        <dbReference type="EMBL" id="VEL11223.1"/>
    </source>
</evidence>
<accession>A0A448WGI5</accession>
<evidence type="ECO:0000256" key="5">
    <source>
        <dbReference type="SAM" id="MobiDB-lite"/>
    </source>
</evidence>
<feature type="compositionally biased region" description="Basic and acidic residues" evidence="5">
    <location>
        <begin position="1"/>
        <end position="11"/>
    </location>
</feature>
<dbReference type="EMBL" id="CAAALY010011217">
    <property type="protein sequence ID" value="VEL11223.1"/>
    <property type="molecule type" value="Genomic_DNA"/>
</dbReference>
<keyword evidence="2 6" id="KW-0812">Transmembrane</keyword>
<keyword evidence="4 6" id="KW-0472">Membrane</keyword>
<comment type="caution">
    <text evidence="8">The sequence shown here is derived from an EMBL/GenBank/DDBJ whole genome shotgun (WGS) entry which is preliminary data.</text>
</comment>
<keyword evidence="3 6" id="KW-1133">Transmembrane helix</keyword>
<dbReference type="Proteomes" id="UP000784294">
    <property type="component" value="Unassembled WGS sequence"/>
</dbReference>
<dbReference type="InterPro" id="IPR017452">
    <property type="entry name" value="GPCR_Rhodpsn_7TM"/>
</dbReference>
<evidence type="ECO:0000256" key="3">
    <source>
        <dbReference type="ARBA" id="ARBA00022989"/>
    </source>
</evidence>
<protein>
    <recommendedName>
        <fullName evidence="7">G-protein coupled receptors family 1 profile domain-containing protein</fullName>
    </recommendedName>
</protein>
<name>A0A448WGI5_9PLAT</name>
<dbReference type="GO" id="GO:0016020">
    <property type="term" value="C:membrane"/>
    <property type="evidence" value="ECO:0007669"/>
    <property type="project" value="UniProtKB-SubCell"/>
</dbReference>
<sequence length="156" mass="17577">MTFKVPTDRNGPEAPPTTSNAMSKKLSLRQHLCIGFLGGKKSSKKDNFHESFPTIDENKLSSTAAPIVGQFNYGALNHACAGKNVRLTDSVSDANMTTRQIREHRMRSHRILNQIARVSWSTGPLRKRRRAALMLIAVVTIFFICYLPIHLLQIFR</sequence>
<gene>
    <name evidence="8" type="ORF">PXEA_LOCUS4663</name>
</gene>
<dbReference type="SUPFAM" id="SSF81321">
    <property type="entry name" value="Family A G protein-coupled receptor-like"/>
    <property type="match status" value="1"/>
</dbReference>
<organism evidence="8 9">
    <name type="scientific">Protopolystoma xenopodis</name>
    <dbReference type="NCBI Taxonomy" id="117903"/>
    <lineage>
        <taxon>Eukaryota</taxon>
        <taxon>Metazoa</taxon>
        <taxon>Spiralia</taxon>
        <taxon>Lophotrochozoa</taxon>
        <taxon>Platyhelminthes</taxon>
        <taxon>Monogenea</taxon>
        <taxon>Polyopisthocotylea</taxon>
        <taxon>Polystomatidea</taxon>
        <taxon>Polystomatidae</taxon>
        <taxon>Protopolystoma</taxon>
    </lineage>
</organism>
<dbReference type="AlphaFoldDB" id="A0A448WGI5"/>
<evidence type="ECO:0000256" key="2">
    <source>
        <dbReference type="ARBA" id="ARBA00022692"/>
    </source>
</evidence>
<feature type="region of interest" description="Disordered" evidence="5">
    <location>
        <begin position="1"/>
        <end position="23"/>
    </location>
</feature>
<reference evidence="8" key="1">
    <citation type="submission" date="2018-11" db="EMBL/GenBank/DDBJ databases">
        <authorList>
            <consortium name="Pathogen Informatics"/>
        </authorList>
    </citation>
    <scope>NUCLEOTIDE SEQUENCE</scope>
</reference>
<dbReference type="Gene3D" id="1.20.1070.10">
    <property type="entry name" value="Rhodopsin 7-helix transmembrane proteins"/>
    <property type="match status" value="1"/>
</dbReference>
<dbReference type="PROSITE" id="PS50262">
    <property type="entry name" value="G_PROTEIN_RECEP_F1_2"/>
    <property type="match status" value="1"/>
</dbReference>
<keyword evidence="9" id="KW-1185">Reference proteome</keyword>
<proteinExistence type="predicted"/>